<sequence length="131" mass="13889">MLVLLRQARRQKLPHVRACGGATGFSRCFALEHVVESVRVPCANARRGCPAKTAYHGKEEHEKACPHAEGEADAGPAIPQRPAEQGGNRGSRARNLVVVVLVLASIPVAIPAVRGIVEHFGLPDPCSCVAT</sequence>
<evidence type="ECO:0000256" key="2">
    <source>
        <dbReference type="SAM" id="Phobius"/>
    </source>
</evidence>
<dbReference type="PaxDb" id="4577-GRMZM2G400439_P01"/>
<keyword evidence="2" id="KW-1133">Transmembrane helix</keyword>
<dbReference type="InterPro" id="IPR013083">
    <property type="entry name" value="Znf_RING/FYVE/PHD"/>
</dbReference>
<keyword evidence="2" id="KW-0472">Membrane</keyword>
<feature type="region of interest" description="Disordered" evidence="1">
    <location>
        <begin position="60"/>
        <end position="89"/>
    </location>
</feature>
<gene>
    <name evidence="3" type="ORF">ZEAMMB73_Zm00001d040044</name>
</gene>
<dbReference type="PANTHER" id="PTHR10315:SF83">
    <property type="entry name" value="RING-TYPE E3 UBIQUITIN TRANSFERASE"/>
    <property type="match status" value="1"/>
</dbReference>
<dbReference type="InParanoid" id="A0A1D6MME5"/>
<proteinExistence type="predicted"/>
<dbReference type="eggNOG" id="KOG3002">
    <property type="taxonomic scope" value="Eukaryota"/>
</dbReference>
<protein>
    <submittedName>
        <fullName evidence="3">Uncharacterized protein</fullName>
    </submittedName>
</protein>
<dbReference type="PANTHER" id="PTHR10315">
    <property type="entry name" value="E3 UBIQUITIN PROTEIN LIGASE SIAH"/>
    <property type="match status" value="1"/>
</dbReference>
<organism evidence="3">
    <name type="scientific">Zea mays</name>
    <name type="common">Maize</name>
    <dbReference type="NCBI Taxonomy" id="4577"/>
    <lineage>
        <taxon>Eukaryota</taxon>
        <taxon>Viridiplantae</taxon>
        <taxon>Streptophyta</taxon>
        <taxon>Embryophyta</taxon>
        <taxon>Tracheophyta</taxon>
        <taxon>Spermatophyta</taxon>
        <taxon>Magnoliopsida</taxon>
        <taxon>Liliopsida</taxon>
        <taxon>Poales</taxon>
        <taxon>Poaceae</taxon>
        <taxon>PACMAD clade</taxon>
        <taxon>Panicoideae</taxon>
        <taxon>Andropogonodae</taxon>
        <taxon>Andropogoneae</taxon>
        <taxon>Tripsacinae</taxon>
        <taxon>Zea</taxon>
    </lineage>
</organism>
<dbReference type="Gene3D" id="3.30.40.10">
    <property type="entry name" value="Zinc/RING finger domain, C3HC4 (zinc finger)"/>
    <property type="match status" value="1"/>
</dbReference>
<evidence type="ECO:0000313" key="3">
    <source>
        <dbReference type="EMBL" id="ONM30366.1"/>
    </source>
</evidence>
<feature type="compositionally biased region" description="Basic and acidic residues" evidence="1">
    <location>
        <begin position="60"/>
        <end position="70"/>
    </location>
</feature>
<dbReference type="EMBL" id="CM007649">
    <property type="protein sequence ID" value="ONM30366.1"/>
    <property type="molecule type" value="Genomic_DNA"/>
</dbReference>
<evidence type="ECO:0000256" key="1">
    <source>
        <dbReference type="SAM" id="MobiDB-lite"/>
    </source>
</evidence>
<keyword evidence="2" id="KW-0812">Transmembrane</keyword>
<dbReference type="InterPro" id="IPR052088">
    <property type="entry name" value="E3_ubiquitin-ligase_SINA"/>
</dbReference>
<name>A0A1D6MME5_MAIZE</name>
<accession>A0A1D6MME5</accession>
<dbReference type="SUPFAM" id="SSF49599">
    <property type="entry name" value="TRAF domain-like"/>
    <property type="match status" value="1"/>
</dbReference>
<dbReference type="AlphaFoldDB" id="A0A1D6MME5"/>
<reference evidence="3" key="1">
    <citation type="submission" date="2015-12" db="EMBL/GenBank/DDBJ databases">
        <title>Update maize B73 reference genome by single molecule sequencing technologies.</title>
        <authorList>
            <consortium name="Maize Genome Sequencing Project"/>
            <person name="Ware D."/>
        </authorList>
    </citation>
    <scope>NUCLEOTIDE SEQUENCE [LARGE SCALE GENOMIC DNA]</scope>
    <source>
        <tissue evidence="3">Seedling</tissue>
    </source>
</reference>
<feature type="transmembrane region" description="Helical" evidence="2">
    <location>
        <begin position="96"/>
        <end position="117"/>
    </location>
</feature>